<feature type="transmembrane region" description="Helical" evidence="1">
    <location>
        <begin position="26"/>
        <end position="48"/>
    </location>
</feature>
<evidence type="ECO:0000256" key="1">
    <source>
        <dbReference type="SAM" id="Phobius"/>
    </source>
</evidence>
<dbReference type="RefSeq" id="WP_145167687.1">
    <property type="nucleotide sequence ID" value="NZ_CP036525.1"/>
</dbReference>
<evidence type="ECO:0000313" key="2">
    <source>
        <dbReference type="EMBL" id="QDT01863.1"/>
    </source>
</evidence>
<dbReference type="OrthoDB" id="213240at2"/>
<keyword evidence="3" id="KW-1185">Reference proteome</keyword>
<dbReference type="InterPro" id="IPR032307">
    <property type="entry name" value="PepSY_TM-like_2"/>
</dbReference>
<dbReference type="KEGG" id="rlc:K227x_02320"/>
<organism evidence="2 3">
    <name type="scientific">Rubripirellula lacrimiformis</name>
    <dbReference type="NCBI Taxonomy" id="1930273"/>
    <lineage>
        <taxon>Bacteria</taxon>
        <taxon>Pseudomonadati</taxon>
        <taxon>Planctomycetota</taxon>
        <taxon>Planctomycetia</taxon>
        <taxon>Pirellulales</taxon>
        <taxon>Pirellulaceae</taxon>
        <taxon>Rubripirellula</taxon>
    </lineage>
</organism>
<dbReference type="Proteomes" id="UP000318538">
    <property type="component" value="Chromosome"/>
</dbReference>
<proteinExistence type="predicted"/>
<protein>
    <recommendedName>
        <fullName evidence="4">PepSY-associated TM helix</fullName>
    </recommendedName>
</protein>
<accession>A0A517N3Z9</accession>
<evidence type="ECO:0008006" key="4">
    <source>
        <dbReference type="Google" id="ProtNLM"/>
    </source>
</evidence>
<dbReference type="EMBL" id="CP036525">
    <property type="protein sequence ID" value="QDT01863.1"/>
    <property type="molecule type" value="Genomic_DNA"/>
</dbReference>
<keyword evidence="1" id="KW-0812">Transmembrane</keyword>
<keyword evidence="1" id="KW-1133">Transmembrane helix</keyword>
<sequence>MNTNPTPATRRPRKARGRILMLLRRIHLYIGLFLLPWVFLYGITGAMLNHNGLLPEMGIAPVPADQLTDTAWANLPSQTEMAQQVVDAIQQASPDAKIELDTSHTPQYSNELVLQFNGSGAKHAVHFDPGDKSAWVATHYKTSEPLEPLLRDVKNIDITPDPFQLAQQSASAVLERAGITASGKPEPLGWTKLNFLASVDGEPVRVTYVLRDGHVDITRFTGDDGYSPRAFFVRLHTSHGQPPHWNGRRFWSLFIDAMAIAMVTWGVTGLLMWWQIKRTRRVGGIVILLSATTAAVMYYSMMHFYATNQL</sequence>
<dbReference type="PANTHER" id="PTHR40115">
    <property type="entry name" value="INNER MEMBRANE PROTEIN WITH PEPSY TM HELIX"/>
    <property type="match status" value="1"/>
</dbReference>
<dbReference type="Pfam" id="PF03929">
    <property type="entry name" value="PepSY_TM"/>
    <property type="match status" value="1"/>
</dbReference>
<dbReference type="InterPro" id="IPR005625">
    <property type="entry name" value="PepSY-ass_TM"/>
</dbReference>
<reference evidence="2 3" key="1">
    <citation type="submission" date="2019-02" db="EMBL/GenBank/DDBJ databases">
        <title>Deep-cultivation of Planctomycetes and their phenomic and genomic characterization uncovers novel biology.</title>
        <authorList>
            <person name="Wiegand S."/>
            <person name="Jogler M."/>
            <person name="Boedeker C."/>
            <person name="Pinto D."/>
            <person name="Vollmers J."/>
            <person name="Rivas-Marin E."/>
            <person name="Kohn T."/>
            <person name="Peeters S.H."/>
            <person name="Heuer A."/>
            <person name="Rast P."/>
            <person name="Oberbeckmann S."/>
            <person name="Bunk B."/>
            <person name="Jeske O."/>
            <person name="Meyerdierks A."/>
            <person name="Storesund J.E."/>
            <person name="Kallscheuer N."/>
            <person name="Luecker S."/>
            <person name="Lage O.M."/>
            <person name="Pohl T."/>
            <person name="Merkel B.J."/>
            <person name="Hornburger P."/>
            <person name="Mueller R.-W."/>
            <person name="Bruemmer F."/>
            <person name="Labrenz M."/>
            <person name="Spormann A.M."/>
            <person name="Op den Camp H."/>
            <person name="Overmann J."/>
            <person name="Amann R."/>
            <person name="Jetten M.S.M."/>
            <person name="Mascher T."/>
            <person name="Medema M.H."/>
            <person name="Devos D.P."/>
            <person name="Kaster A.-K."/>
            <person name="Ovreas L."/>
            <person name="Rohde M."/>
            <person name="Galperin M.Y."/>
            <person name="Jogler C."/>
        </authorList>
    </citation>
    <scope>NUCLEOTIDE SEQUENCE [LARGE SCALE GENOMIC DNA]</scope>
    <source>
        <strain evidence="2 3">K22_7</strain>
    </source>
</reference>
<evidence type="ECO:0000313" key="3">
    <source>
        <dbReference type="Proteomes" id="UP000318538"/>
    </source>
</evidence>
<dbReference type="AlphaFoldDB" id="A0A517N3Z9"/>
<feature type="transmembrane region" description="Helical" evidence="1">
    <location>
        <begin position="250"/>
        <end position="273"/>
    </location>
</feature>
<gene>
    <name evidence="2" type="ORF">K227x_02320</name>
</gene>
<dbReference type="PANTHER" id="PTHR40115:SF1">
    <property type="entry name" value="INNER MEMBRANE PROTEIN WITH PEPSY TM HELIX"/>
    <property type="match status" value="1"/>
</dbReference>
<keyword evidence="1" id="KW-0472">Membrane</keyword>
<name>A0A517N3Z9_9BACT</name>
<feature type="transmembrane region" description="Helical" evidence="1">
    <location>
        <begin position="285"/>
        <end position="306"/>
    </location>
</feature>